<organism evidence="4">
    <name type="scientific">Candidatus Kentrum sp. MB</name>
    <dbReference type="NCBI Taxonomy" id="2138164"/>
    <lineage>
        <taxon>Bacteria</taxon>
        <taxon>Pseudomonadati</taxon>
        <taxon>Pseudomonadota</taxon>
        <taxon>Gammaproteobacteria</taxon>
        <taxon>Candidatus Kentrum</taxon>
    </lineage>
</organism>
<evidence type="ECO:0000313" key="4">
    <source>
        <dbReference type="EMBL" id="VFK27115.1"/>
    </source>
</evidence>
<evidence type="ECO:0000313" key="5">
    <source>
        <dbReference type="EMBL" id="VFK74901.1"/>
    </source>
</evidence>
<feature type="transmembrane region" description="Helical" evidence="2">
    <location>
        <begin position="23"/>
        <end position="47"/>
    </location>
</feature>
<protein>
    <submittedName>
        <fullName evidence="4">Uncharacterized protein</fullName>
    </submittedName>
</protein>
<evidence type="ECO:0000313" key="3">
    <source>
        <dbReference type="EMBL" id="VFK24580.1"/>
    </source>
</evidence>
<accession>A0A450XCU4</accession>
<proteinExistence type="predicted"/>
<gene>
    <name evidence="3" type="ORF">BECKMB1821G_GA0114241_10098</name>
    <name evidence="5" type="ORF">BECKMB1821H_GA0114242_10129</name>
    <name evidence="4" type="ORF">BECKMB1821I_GA0114274_100244</name>
</gene>
<name>A0A450XCU4_9GAMM</name>
<dbReference type="AlphaFoldDB" id="A0A450XCU4"/>
<evidence type="ECO:0000256" key="2">
    <source>
        <dbReference type="SAM" id="Phobius"/>
    </source>
</evidence>
<sequence length="514" mass="56993">MNDVPVPNAIERSNSDSTFVLKWFFPLRIILLFSLVGFMLSGCMLVVDTSPSSSGEAIRIIRDTDTQTVRPSSKSVQRPSNQLIRNVVSEYKRLERANRPSRIEVIGTLPSEATSSDRSVLFETMFEMGDALVADHGIDRKDIELSIKTDENAPKSGRVELASSSASTTETSSPPPSGKPIHKQQPVSDSQIRERKISPPKPKKKKIQSKSVRQRAPLPQPPKPTPAERKRRVPSPTSKSAGPGSGSPIKPQPEIAAPPPENPISQGRGIEKPFIPIREKPFTPIRKFDPPDVSGSTTLPSIDTPGIDPKNNIEAFPRLPETIYFGGYTIHEGPELAIPVLGSGSSIPDDTGIIKAAHARSISPPKRCIDGRLPTSPLVDKDRFRIGFDPGIYFFSGNHHRVYLSPIWLDNTELQLTEPIRISGYDIRDGKGAKPIFKFNTDTEIHPLDSHIVFRSYPVEPRSAPVLCIDARLSLENPGRIGKVVMYYRHNRTIYRYDALLRRLSFGLNARTMQ</sequence>
<keyword evidence="2" id="KW-0472">Membrane</keyword>
<dbReference type="EMBL" id="CAADGH010000012">
    <property type="protein sequence ID" value="VFK74901.1"/>
    <property type="molecule type" value="Genomic_DNA"/>
</dbReference>
<reference evidence="4" key="1">
    <citation type="submission" date="2019-02" db="EMBL/GenBank/DDBJ databases">
        <authorList>
            <person name="Gruber-Vodicka R. H."/>
            <person name="Seah K. B. B."/>
        </authorList>
    </citation>
    <scope>NUCLEOTIDE SEQUENCE</scope>
    <source>
        <strain evidence="3">BECK_BZ197</strain>
        <strain evidence="5">BECK_BZ198</strain>
        <strain evidence="4">BECK_BZ199</strain>
    </source>
</reference>
<feature type="region of interest" description="Disordered" evidence="1">
    <location>
        <begin position="149"/>
        <end position="311"/>
    </location>
</feature>
<feature type="compositionally biased region" description="Low complexity" evidence="1">
    <location>
        <begin position="162"/>
        <end position="172"/>
    </location>
</feature>
<dbReference type="EMBL" id="CAADFO010000009">
    <property type="protein sequence ID" value="VFK24580.1"/>
    <property type="molecule type" value="Genomic_DNA"/>
</dbReference>
<dbReference type="EMBL" id="CAADFQ010000002">
    <property type="protein sequence ID" value="VFK27115.1"/>
    <property type="molecule type" value="Genomic_DNA"/>
</dbReference>
<keyword evidence="2" id="KW-1133">Transmembrane helix</keyword>
<feature type="compositionally biased region" description="Basic and acidic residues" evidence="1">
    <location>
        <begin position="277"/>
        <end position="290"/>
    </location>
</feature>
<keyword evidence="2" id="KW-0812">Transmembrane</keyword>
<evidence type="ECO:0000256" key="1">
    <source>
        <dbReference type="SAM" id="MobiDB-lite"/>
    </source>
</evidence>